<evidence type="ECO:0000313" key="4">
    <source>
        <dbReference type="EMBL" id="QNP65583.1"/>
    </source>
</evidence>
<dbReference type="PANTHER" id="PTHR14969:SF13">
    <property type="entry name" value="AT30094P"/>
    <property type="match status" value="1"/>
</dbReference>
<evidence type="ECO:0000256" key="2">
    <source>
        <dbReference type="SAM" id="Phobius"/>
    </source>
</evidence>
<accession>A0A7H0HYG7</accession>
<feature type="transmembrane region" description="Helical" evidence="2">
    <location>
        <begin position="188"/>
        <end position="208"/>
    </location>
</feature>
<feature type="region of interest" description="Disordered" evidence="1">
    <location>
        <begin position="1"/>
        <end position="75"/>
    </location>
</feature>
<dbReference type="AlphaFoldDB" id="A0A7H0HYG7"/>
<dbReference type="Proteomes" id="UP000516230">
    <property type="component" value="Chromosome"/>
</dbReference>
<dbReference type="Gene3D" id="1.20.144.10">
    <property type="entry name" value="Phosphatidic acid phosphatase type 2/haloperoxidase"/>
    <property type="match status" value="1"/>
</dbReference>
<feature type="transmembrane region" description="Helical" evidence="2">
    <location>
        <begin position="220"/>
        <end position="238"/>
    </location>
</feature>
<dbReference type="PANTHER" id="PTHR14969">
    <property type="entry name" value="SPHINGOSINE-1-PHOSPHATE PHOSPHOHYDROLASE"/>
    <property type="match status" value="1"/>
</dbReference>
<feature type="region of interest" description="Disordered" evidence="1">
    <location>
        <begin position="263"/>
        <end position="282"/>
    </location>
</feature>
<keyword evidence="2" id="KW-1133">Transmembrane helix</keyword>
<organism evidence="4 5">
    <name type="scientific">Streptomyces genisteinicus</name>
    <dbReference type="NCBI Taxonomy" id="2768068"/>
    <lineage>
        <taxon>Bacteria</taxon>
        <taxon>Bacillati</taxon>
        <taxon>Actinomycetota</taxon>
        <taxon>Actinomycetes</taxon>
        <taxon>Kitasatosporales</taxon>
        <taxon>Streptomycetaceae</taxon>
        <taxon>Streptomyces</taxon>
    </lineage>
</organism>
<name>A0A7H0HYG7_9ACTN</name>
<dbReference type="InterPro" id="IPR000326">
    <property type="entry name" value="PAP2/HPO"/>
</dbReference>
<dbReference type="KEGG" id="sgj:IAG43_23395"/>
<dbReference type="EMBL" id="CP060825">
    <property type="protein sequence ID" value="QNP65583.1"/>
    <property type="molecule type" value="Genomic_DNA"/>
</dbReference>
<proteinExistence type="predicted"/>
<feature type="transmembrane region" description="Helical" evidence="2">
    <location>
        <begin position="159"/>
        <end position="176"/>
    </location>
</feature>
<dbReference type="SUPFAM" id="SSF48317">
    <property type="entry name" value="Acid phosphatase/Vanadium-dependent haloperoxidase"/>
    <property type="match status" value="1"/>
</dbReference>
<keyword evidence="2" id="KW-0472">Membrane</keyword>
<keyword evidence="2" id="KW-0812">Transmembrane</keyword>
<feature type="compositionally biased region" description="Low complexity" evidence="1">
    <location>
        <begin position="55"/>
        <end position="65"/>
    </location>
</feature>
<dbReference type="InterPro" id="IPR036938">
    <property type="entry name" value="PAP2/HPO_sf"/>
</dbReference>
<evidence type="ECO:0000313" key="5">
    <source>
        <dbReference type="Proteomes" id="UP000516230"/>
    </source>
</evidence>
<dbReference type="Pfam" id="PF01569">
    <property type="entry name" value="PAP2"/>
    <property type="match status" value="1"/>
</dbReference>
<feature type="transmembrane region" description="Helical" evidence="2">
    <location>
        <begin position="79"/>
        <end position="97"/>
    </location>
</feature>
<evidence type="ECO:0000259" key="3">
    <source>
        <dbReference type="Pfam" id="PF01569"/>
    </source>
</evidence>
<feature type="compositionally biased region" description="Basic residues" evidence="1">
    <location>
        <begin position="271"/>
        <end position="282"/>
    </location>
</feature>
<feature type="domain" description="Phosphatidic acid phosphatase type 2/haloperoxidase" evidence="3">
    <location>
        <begin position="188"/>
        <end position="260"/>
    </location>
</feature>
<keyword evidence="5" id="KW-1185">Reference proteome</keyword>
<reference evidence="4 5" key="1">
    <citation type="submission" date="2020-08" db="EMBL/GenBank/DDBJ databases">
        <title>A novel species.</title>
        <authorList>
            <person name="Gao J."/>
        </authorList>
    </citation>
    <scope>NUCLEOTIDE SEQUENCE [LARGE SCALE GENOMIC DNA]</scope>
    <source>
        <strain evidence="4 5">CRPJ-33</strain>
    </source>
</reference>
<sequence length="282" mass="29374">MRETPAPRETASGAGPEHPQPRPGRAIAHTAGASRSGTPHRSDVRPPHTPRGARHTGPAGRTGTTPPVPARPASRRSRAGVAAVCGLLFALITWQVAAHGPLRAADERLGRSLFHDVPAAVAEPLADLGSMLVAPPVLALAVVFVVWRGREWRRAGAAVLAMAAVPALVAPLKLLIARPGPLEPGTGWYPSGHTATAMVAYAGAALLVSPYTRRRWPVPVAVVLTVATGIGLVLRGYHWPLDVVGSWCLFGAVLVVLCSPWSGSAGVSSSGRRRSSSRTRTG</sequence>
<feature type="transmembrane region" description="Helical" evidence="2">
    <location>
        <begin position="128"/>
        <end position="147"/>
    </location>
</feature>
<gene>
    <name evidence="4" type="ORF">IAG43_23395</name>
</gene>
<feature type="transmembrane region" description="Helical" evidence="2">
    <location>
        <begin position="244"/>
        <end position="268"/>
    </location>
</feature>
<evidence type="ECO:0000256" key="1">
    <source>
        <dbReference type="SAM" id="MobiDB-lite"/>
    </source>
</evidence>
<protein>
    <submittedName>
        <fullName evidence="4">Phosphatase PAP2 family protein</fullName>
    </submittedName>
</protein>